<organism evidence="2 3">
    <name type="scientific">Psychrobacillus psychrodurans</name>
    <dbReference type="NCBI Taxonomy" id="126157"/>
    <lineage>
        <taxon>Bacteria</taxon>
        <taxon>Bacillati</taxon>
        <taxon>Bacillota</taxon>
        <taxon>Bacilli</taxon>
        <taxon>Bacillales</taxon>
        <taxon>Bacillaceae</taxon>
        <taxon>Psychrobacillus</taxon>
    </lineage>
</organism>
<accession>A0A9X3LAD9</accession>
<dbReference type="RefSeq" id="WP_269922275.1">
    <property type="nucleotide sequence ID" value="NZ_JAMKBI010000008.1"/>
</dbReference>
<dbReference type="SMART" id="SM01245">
    <property type="entry name" value="Jag_N"/>
    <property type="match status" value="1"/>
</dbReference>
<sequence>MLQNSINIKAETIEEAVQTALNILKCSIEDINVEVIQSPSKSLFGLRKLPAEVKITRITSDNIVKKTTSLEDTPSFEKTDENLEEFIEDFLDSQLVEDDGEKQLNFKLDQKPKFGNSVHTDERLFGVWIQNNKVIVQESAQRLPIIEADKNLKVLVNGQKLTKPQLVTSKDKIIVELEGEVIPSSFWIEVKDNNMMATLSINPGKNIIRNLEETEPQEHLFISAQENITYFTDISIEDVLTQLKSLKIENGIIHSAIHEALNNGEGEAIIAKGTYPVEGLNGDIEILVEGWLEDKGEDDNSDKLEKVDYREGQTILSVEVGEVIAKKIPSILGKPGKDLFDNPVPPKPVSDVIIKVGKGAVQKDDQIVAIATGRPFIESRGKLVKMDVIKEYVHNGDVGLESGNIRFPGDVRITGNVLDSMAVDAEGRIYINGTVNRSIVQSNYSMKIEQNVFSCELSAGKINHVIASLIPILSEILTYSNHILAAINQILMVRRESNPKEETIKLSYLIRLLLEKKYMDFSELTKKLITIINNNENSLDEDWKSLSNTLNKHFINVSKDQNIQLQTLEQFINWMQEMYETYYLAPEPRVAIEVPYAINSTLYSSGNVHIIGQGVYHCNIQADYNIIVKGVCRGGNLSAGNEIFLDDVGSENGGKTTIQVPSNGKIHINYAHADTVIQVGRRIHTFKVGTPNIVASLDINGNLSLYR</sequence>
<dbReference type="AlphaFoldDB" id="A0A9X3LAD9"/>
<feature type="domain" description="RNA-binding protein KhpB N-terminal" evidence="1">
    <location>
        <begin position="7"/>
        <end position="58"/>
    </location>
</feature>
<name>A0A9X3LAD9_9BACI</name>
<reference evidence="2" key="1">
    <citation type="submission" date="2022-05" db="EMBL/GenBank/DDBJ databases">
        <authorList>
            <person name="Colautti A."/>
            <person name="Iacumin L."/>
        </authorList>
    </citation>
    <scope>NUCLEOTIDE SEQUENCE</scope>
    <source>
        <strain evidence="2">DSM 30747</strain>
    </source>
</reference>
<dbReference type="InterPro" id="IPR038247">
    <property type="entry name" value="Jag_N_dom_sf"/>
</dbReference>
<comment type="caution">
    <text evidence="2">The sequence shown here is derived from an EMBL/GenBank/DDBJ whole genome shotgun (WGS) entry which is preliminary data.</text>
</comment>
<gene>
    <name evidence="2" type="ORF">M9R61_11955</name>
</gene>
<dbReference type="PANTHER" id="PTHR38032">
    <property type="entry name" value="POLYMERASE-RELATED"/>
    <property type="match status" value="1"/>
</dbReference>
<dbReference type="Pfam" id="PF20250">
    <property type="entry name" value="FapA_N"/>
    <property type="match status" value="1"/>
</dbReference>
<protein>
    <submittedName>
        <fullName evidence="2">FapA family protein</fullName>
    </submittedName>
</protein>
<dbReference type="InterPro" id="IPR032782">
    <property type="entry name" value="KhpB_N"/>
</dbReference>
<evidence type="ECO:0000313" key="3">
    <source>
        <dbReference type="Proteomes" id="UP001152172"/>
    </source>
</evidence>
<dbReference type="Gene3D" id="3.30.30.80">
    <property type="entry name" value="probable RNA-binding protein from clostridium symbiosum atcc 14940"/>
    <property type="match status" value="1"/>
</dbReference>
<dbReference type="InterPro" id="IPR005646">
    <property type="entry name" value="FapA"/>
</dbReference>
<dbReference type="Pfam" id="PF03961">
    <property type="entry name" value="FapA"/>
    <property type="match status" value="1"/>
</dbReference>
<keyword evidence="3" id="KW-1185">Reference proteome</keyword>
<proteinExistence type="predicted"/>
<dbReference type="InterPro" id="IPR046866">
    <property type="entry name" value="FapA_N"/>
</dbReference>
<evidence type="ECO:0000259" key="1">
    <source>
        <dbReference type="SMART" id="SM01245"/>
    </source>
</evidence>
<dbReference type="Proteomes" id="UP001152172">
    <property type="component" value="Unassembled WGS sequence"/>
</dbReference>
<dbReference type="InterPro" id="IPR046865">
    <property type="entry name" value="FapA_b_solenoid"/>
</dbReference>
<dbReference type="PANTHER" id="PTHR38032:SF1">
    <property type="entry name" value="RNA-BINDING PROTEIN KHPB N-TERMINAL DOMAIN-CONTAINING PROTEIN"/>
    <property type="match status" value="1"/>
</dbReference>
<dbReference type="EMBL" id="JAMKBI010000008">
    <property type="protein sequence ID" value="MCZ8534025.1"/>
    <property type="molecule type" value="Genomic_DNA"/>
</dbReference>
<dbReference type="Pfam" id="PF14804">
    <property type="entry name" value="Jag_N"/>
    <property type="match status" value="1"/>
</dbReference>
<evidence type="ECO:0000313" key="2">
    <source>
        <dbReference type="EMBL" id="MCZ8534025.1"/>
    </source>
</evidence>